<keyword evidence="1" id="KW-0732">Signal</keyword>
<reference evidence="2" key="1">
    <citation type="submission" date="2013-10" db="EMBL/GenBank/DDBJ databases">
        <title>Genomic analysis of the causative agents of coccidiosis in chickens.</title>
        <authorList>
            <person name="Reid A.J."/>
            <person name="Blake D."/>
            <person name="Billington K."/>
            <person name="Browne H."/>
            <person name="Dunn M."/>
            <person name="Hung S."/>
            <person name="Kawahara F."/>
            <person name="Miranda-Saavedra D."/>
            <person name="Mourier T."/>
            <person name="Nagra H."/>
            <person name="Otto T.D."/>
            <person name="Rawlings N."/>
            <person name="Sanchez A."/>
            <person name="Sanders M."/>
            <person name="Subramaniam C."/>
            <person name="Tay Y."/>
            <person name="Dear P."/>
            <person name="Doerig C."/>
            <person name="Gruber A."/>
            <person name="Parkinson J."/>
            <person name="Shirley M."/>
            <person name="Wan K.L."/>
            <person name="Berriman M."/>
            <person name="Tomley F."/>
            <person name="Pain A."/>
        </authorList>
    </citation>
    <scope>NUCLEOTIDE SEQUENCE [LARGE SCALE GENOMIC DNA]</scope>
    <source>
        <strain evidence="2">Houghton</strain>
    </source>
</reference>
<feature type="chain" id="PRO_5004673463" evidence="1">
    <location>
        <begin position="27"/>
        <end position="275"/>
    </location>
</feature>
<protein>
    <submittedName>
        <fullName evidence="2">GRA9 protein, putative</fullName>
    </submittedName>
</protein>
<dbReference type="VEuPathDB" id="ToxoDB:EBH_0013780"/>
<dbReference type="AlphaFoldDB" id="U6L9K2"/>
<keyword evidence="3" id="KW-1185">Reference proteome</keyword>
<accession>U6L9K2</accession>
<proteinExistence type="predicted"/>
<evidence type="ECO:0000313" key="2">
    <source>
        <dbReference type="EMBL" id="CDJ46861.1"/>
    </source>
</evidence>
<organism evidence="2 3">
    <name type="scientific">Eimeria brunetti</name>
    <dbReference type="NCBI Taxonomy" id="51314"/>
    <lineage>
        <taxon>Eukaryota</taxon>
        <taxon>Sar</taxon>
        <taxon>Alveolata</taxon>
        <taxon>Apicomplexa</taxon>
        <taxon>Conoidasida</taxon>
        <taxon>Coccidia</taxon>
        <taxon>Eucoccidiorida</taxon>
        <taxon>Eimeriorina</taxon>
        <taxon>Eimeriidae</taxon>
        <taxon>Eimeria</taxon>
    </lineage>
</organism>
<gene>
    <name evidence="2" type="ORF">EBH_0013780</name>
</gene>
<reference evidence="2" key="2">
    <citation type="submission" date="2013-10" db="EMBL/GenBank/DDBJ databases">
        <authorList>
            <person name="Aslett M."/>
        </authorList>
    </citation>
    <scope>NUCLEOTIDE SEQUENCE [LARGE SCALE GENOMIC DNA]</scope>
    <source>
        <strain evidence="2">Houghton</strain>
    </source>
</reference>
<evidence type="ECO:0000256" key="1">
    <source>
        <dbReference type="SAM" id="SignalP"/>
    </source>
</evidence>
<feature type="signal peptide" evidence="1">
    <location>
        <begin position="1"/>
        <end position="26"/>
    </location>
</feature>
<dbReference type="EMBL" id="HG710512">
    <property type="protein sequence ID" value="CDJ46861.1"/>
    <property type="molecule type" value="Genomic_DNA"/>
</dbReference>
<name>U6L9K2_9EIME</name>
<dbReference type="OrthoDB" id="345717at2759"/>
<sequence length="275" mass="29083">MAPLRVQVAAFAAMVAVQLNISGSFAGNEAEKPSPQGNESAVGLQFPNFFGDGSLAELDKMLQHSFASLLGGFGSFEHMFRTESAPFSLILPDGDDPTCQIKIKGGSTGRLANGMKLGIDTSTRTLHASFHHEESQRNEDGEKKRSFLSQTVHLSSTLGLPERCLATPGVLMSGFGGMLMNSDGSEGLVVLPSTTLIEETMKEGALPEETLQALQNGDQHFLSELQETQQCLVAGFTAAQCAKLGGAKPTVAFVPPASGSQLPVPRFDVSLEALN</sequence>
<evidence type="ECO:0000313" key="3">
    <source>
        <dbReference type="Proteomes" id="UP000030750"/>
    </source>
</evidence>
<dbReference type="Proteomes" id="UP000030750">
    <property type="component" value="Unassembled WGS sequence"/>
</dbReference>